<gene>
    <name evidence="1" type="ORF">GCM10010411_75140</name>
</gene>
<evidence type="ECO:0000313" key="2">
    <source>
        <dbReference type="Proteomes" id="UP001501509"/>
    </source>
</evidence>
<comment type="caution">
    <text evidence="1">The sequence shown here is derived from an EMBL/GenBank/DDBJ whole genome shotgun (WGS) entry which is preliminary data.</text>
</comment>
<evidence type="ECO:0000313" key="1">
    <source>
        <dbReference type="EMBL" id="GAA2627058.1"/>
    </source>
</evidence>
<dbReference type="Proteomes" id="UP001501509">
    <property type="component" value="Unassembled WGS sequence"/>
</dbReference>
<dbReference type="EMBL" id="BAAATD010000013">
    <property type="protein sequence ID" value="GAA2627058.1"/>
    <property type="molecule type" value="Genomic_DNA"/>
</dbReference>
<sequence length="152" mass="16556">MSRLFASVVDNVALDYGQFVLIDVAGAGESRESPWDLPGHDWIEVAPNGAMITGSGSSSAAIVRMELWDGPPTTEKTPNDWDRVRTVEFFTETGELHVAELMGEPGSEVLVLGRSSSRWNLRAQSSRNVGAIAAEEAEGIDEAFLFQFWPAD</sequence>
<proteinExistence type="predicted"/>
<reference evidence="2" key="1">
    <citation type="journal article" date="2019" name="Int. J. Syst. Evol. Microbiol.">
        <title>The Global Catalogue of Microorganisms (GCM) 10K type strain sequencing project: providing services to taxonomists for standard genome sequencing and annotation.</title>
        <authorList>
            <consortium name="The Broad Institute Genomics Platform"/>
            <consortium name="The Broad Institute Genome Sequencing Center for Infectious Disease"/>
            <person name="Wu L."/>
            <person name="Ma J."/>
        </authorList>
    </citation>
    <scope>NUCLEOTIDE SEQUENCE [LARGE SCALE GENOMIC DNA]</scope>
    <source>
        <strain evidence="2">JCM 6833</strain>
    </source>
</reference>
<accession>A0ABP6CSQ9</accession>
<protein>
    <submittedName>
        <fullName evidence="1">Uncharacterized protein</fullName>
    </submittedName>
</protein>
<name>A0ABP6CSQ9_9ACTN</name>
<keyword evidence="2" id="KW-1185">Reference proteome</keyword>
<organism evidence="1 2">
    <name type="scientific">Actinomadura fulvescens</name>
    <dbReference type="NCBI Taxonomy" id="46160"/>
    <lineage>
        <taxon>Bacteria</taxon>
        <taxon>Bacillati</taxon>
        <taxon>Actinomycetota</taxon>
        <taxon>Actinomycetes</taxon>
        <taxon>Streptosporangiales</taxon>
        <taxon>Thermomonosporaceae</taxon>
        <taxon>Actinomadura</taxon>
    </lineage>
</organism>
<dbReference type="RefSeq" id="WP_344547259.1">
    <property type="nucleotide sequence ID" value="NZ_BAAATD010000013.1"/>
</dbReference>